<keyword evidence="3" id="KW-1185">Reference proteome</keyword>
<dbReference type="PANTHER" id="PTHR48075:SF5">
    <property type="entry name" value="3-HYDROXYBUTYRYL-COA DEHYDROGENASE"/>
    <property type="match status" value="1"/>
</dbReference>
<dbReference type="Pfam" id="PF02737">
    <property type="entry name" value="3HCDH_N"/>
    <property type="match status" value="1"/>
</dbReference>
<dbReference type="RefSeq" id="WP_131993473.1">
    <property type="nucleotide sequence ID" value="NZ_SMGK01000002.1"/>
</dbReference>
<dbReference type="EMBL" id="SMGK01000002">
    <property type="protein sequence ID" value="TCK73640.1"/>
    <property type="molecule type" value="Genomic_DNA"/>
</dbReference>
<dbReference type="Gene3D" id="3.40.50.720">
    <property type="entry name" value="NAD(P)-binding Rossmann-like Domain"/>
    <property type="match status" value="1"/>
</dbReference>
<accession>A0A4R1L8W0</accession>
<name>A0A4R1L8W0_9BACT</name>
<dbReference type="AlphaFoldDB" id="A0A4R1L8W0"/>
<protein>
    <submittedName>
        <fullName evidence="2">3-hydroxybutyryl-CoA dehydrogenase</fullName>
    </submittedName>
</protein>
<proteinExistence type="predicted"/>
<dbReference type="Proteomes" id="UP000295210">
    <property type="component" value="Unassembled WGS sequence"/>
</dbReference>
<dbReference type="PANTHER" id="PTHR48075">
    <property type="entry name" value="3-HYDROXYACYL-COA DEHYDROGENASE FAMILY PROTEIN"/>
    <property type="match status" value="1"/>
</dbReference>
<dbReference type="InterPro" id="IPR006176">
    <property type="entry name" value="3-OHacyl-CoA_DH_NAD-bd"/>
</dbReference>
<reference evidence="2 3" key="1">
    <citation type="submission" date="2019-03" db="EMBL/GenBank/DDBJ databases">
        <title>Genomic Encyclopedia of Type Strains, Phase IV (KMG-IV): sequencing the most valuable type-strain genomes for metagenomic binning, comparative biology and taxonomic classification.</title>
        <authorList>
            <person name="Goeker M."/>
        </authorList>
    </citation>
    <scope>NUCLEOTIDE SEQUENCE [LARGE SCALE GENOMIC DNA]</scope>
    <source>
        <strain evidence="2 3">DSM 103428</strain>
    </source>
</reference>
<dbReference type="GO" id="GO:0070403">
    <property type="term" value="F:NAD+ binding"/>
    <property type="evidence" value="ECO:0007669"/>
    <property type="project" value="InterPro"/>
</dbReference>
<evidence type="ECO:0000313" key="2">
    <source>
        <dbReference type="EMBL" id="TCK73640.1"/>
    </source>
</evidence>
<organism evidence="2 3">
    <name type="scientific">Acidipila rosea</name>
    <dbReference type="NCBI Taxonomy" id="768535"/>
    <lineage>
        <taxon>Bacteria</taxon>
        <taxon>Pseudomonadati</taxon>
        <taxon>Acidobacteriota</taxon>
        <taxon>Terriglobia</taxon>
        <taxon>Terriglobales</taxon>
        <taxon>Acidobacteriaceae</taxon>
        <taxon>Acidipila</taxon>
    </lineage>
</organism>
<sequence>MIDSKVISSKVVAIIGAGPLGRELALLCARAGYATVLEDLMPSNLRRAVEYVASTDAASASLTYASTIEGAVRDADIILDTVPDELESKLEIFSLLDRMAPPKAIFCTPTRALSIADLASCTYRPERCVGLKLPVSLENGQQIEITTTPRTAPDVVTAVKELCQAVGLVPMTAVDPLELSKI</sequence>
<evidence type="ECO:0000259" key="1">
    <source>
        <dbReference type="Pfam" id="PF02737"/>
    </source>
</evidence>
<dbReference type="OrthoDB" id="111083at2"/>
<dbReference type="InterPro" id="IPR036291">
    <property type="entry name" value="NAD(P)-bd_dom_sf"/>
</dbReference>
<dbReference type="GO" id="GO:0006631">
    <property type="term" value="P:fatty acid metabolic process"/>
    <property type="evidence" value="ECO:0007669"/>
    <property type="project" value="InterPro"/>
</dbReference>
<evidence type="ECO:0000313" key="3">
    <source>
        <dbReference type="Proteomes" id="UP000295210"/>
    </source>
</evidence>
<feature type="domain" description="3-hydroxyacyl-CoA dehydrogenase NAD binding" evidence="1">
    <location>
        <begin position="12"/>
        <end position="172"/>
    </location>
</feature>
<gene>
    <name evidence="2" type="ORF">C7378_1253</name>
</gene>
<dbReference type="SUPFAM" id="SSF51735">
    <property type="entry name" value="NAD(P)-binding Rossmann-fold domains"/>
    <property type="match status" value="1"/>
</dbReference>
<comment type="caution">
    <text evidence="2">The sequence shown here is derived from an EMBL/GenBank/DDBJ whole genome shotgun (WGS) entry which is preliminary data.</text>
</comment>
<dbReference type="GO" id="GO:0016491">
    <property type="term" value="F:oxidoreductase activity"/>
    <property type="evidence" value="ECO:0007669"/>
    <property type="project" value="TreeGrafter"/>
</dbReference>